<keyword evidence="1" id="KW-0328">Glycosyltransferase</keyword>
<dbReference type="PANTHER" id="PTHR12526">
    <property type="entry name" value="GLYCOSYLTRANSFERASE"/>
    <property type="match status" value="1"/>
</dbReference>
<dbReference type="AlphaFoldDB" id="A0A109JNU3"/>
<dbReference type="GO" id="GO:0016757">
    <property type="term" value="F:glycosyltransferase activity"/>
    <property type="evidence" value="ECO:0007669"/>
    <property type="project" value="UniProtKB-KW"/>
</dbReference>
<reference evidence="4 5" key="1">
    <citation type="submission" date="2015-11" db="EMBL/GenBank/DDBJ databases">
        <title>Draft Genome Sequence of the Strain BR 10303 (Bradyrhizobium sp.) isolated from nodules of Centrolobium paraense.</title>
        <authorList>
            <person name="Zelli J.E."/>
            <person name="Simoes-Araujo J.L."/>
            <person name="Barauna A.C."/>
            <person name="Silva K."/>
        </authorList>
    </citation>
    <scope>NUCLEOTIDE SEQUENCE [LARGE SCALE GENOMIC DNA]</scope>
    <source>
        <strain evidence="4 5">BR 10303</strain>
    </source>
</reference>
<dbReference type="Gene3D" id="3.40.50.2000">
    <property type="entry name" value="Glycogen Phosphorylase B"/>
    <property type="match status" value="2"/>
</dbReference>
<dbReference type="EMBL" id="LNCU01000085">
    <property type="protein sequence ID" value="KWV52109.1"/>
    <property type="molecule type" value="Genomic_DNA"/>
</dbReference>
<keyword evidence="5" id="KW-1185">Reference proteome</keyword>
<dbReference type="SUPFAM" id="SSF53756">
    <property type="entry name" value="UDP-Glycosyltransferase/glycogen phosphorylase"/>
    <property type="match status" value="1"/>
</dbReference>
<evidence type="ECO:0000313" key="5">
    <source>
        <dbReference type="Proteomes" id="UP000057737"/>
    </source>
</evidence>
<evidence type="ECO:0000256" key="2">
    <source>
        <dbReference type="ARBA" id="ARBA00022679"/>
    </source>
</evidence>
<keyword evidence="2" id="KW-0808">Transferase</keyword>
<evidence type="ECO:0000313" key="4">
    <source>
        <dbReference type="EMBL" id="KWV52109.1"/>
    </source>
</evidence>
<dbReference type="Pfam" id="PF13439">
    <property type="entry name" value="Glyco_transf_4"/>
    <property type="match status" value="1"/>
</dbReference>
<evidence type="ECO:0000256" key="1">
    <source>
        <dbReference type="ARBA" id="ARBA00022676"/>
    </source>
</evidence>
<protein>
    <recommendedName>
        <fullName evidence="3">Glycosyltransferase subfamily 4-like N-terminal domain-containing protein</fullName>
    </recommendedName>
</protein>
<name>A0A109JNU3_9BRAD</name>
<organism evidence="4 5">
    <name type="scientific">Bradyrhizobium macuxiense</name>
    <dbReference type="NCBI Taxonomy" id="1755647"/>
    <lineage>
        <taxon>Bacteria</taxon>
        <taxon>Pseudomonadati</taxon>
        <taxon>Pseudomonadota</taxon>
        <taxon>Alphaproteobacteria</taxon>
        <taxon>Hyphomicrobiales</taxon>
        <taxon>Nitrobacteraceae</taxon>
        <taxon>Bradyrhizobium</taxon>
    </lineage>
</organism>
<accession>A0A109JNU3</accession>
<proteinExistence type="predicted"/>
<sequence length="343" mass="38135">MALFYREGELIRDVLASRVELRFLDKRSRWDAFGALRNVMMLLNEKEPHILCTFLPVPNLVAAGSKLLRPRQRLACGIRASNVDLKRYDGLTRLSYKLDPFAFAIADLVISNSRVGKNIAMANGTNERKIRVIPNGIDIDRFEYEPLGRLKLRELWCVAEHELLVGIIGRLDPMKDHQTFIRAASRVVAERPNVRFVIVGDDGPVSRESLLQLAKSLGVDYQLRWSRGRDDMAATLSACDIICSSSAYGEGFSNTLAEAMACGRRCVATDVGDARTILGHIGHIVTPSNDEMLANTINKALDEVQLSGAYSVAARDHIVQNFSLPVMVSAFESEFMRLSSASH</sequence>
<comment type="caution">
    <text evidence="4">The sequence shown here is derived from an EMBL/GenBank/DDBJ whole genome shotgun (WGS) entry which is preliminary data.</text>
</comment>
<feature type="domain" description="Glycosyltransferase subfamily 4-like N-terminal" evidence="3">
    <location>
        <begin position="13"/>
        <end position="141"/>
    </location>
</feature>
<gene>
    <name evidence="4" type="ORF">AS156_11110</name>
</gene>
<dbReference type="InterPro" id="IPR028098">
    <property type="entry name" value="Glyco_trans_4-like_N"/>
</dbReference>
<dbReference type="Pfam" id="PF13692">
    <property type="entry name" value="Glyco_trans_1_4"/>
    <property type="match status" value="1"/>
</dbReference>
<evidence type="ECO:0000259" key="3">
    <source>
        <dbReference type="Pfam" id="PF13439"/>
    </source>
</evidence>
<dbReference type="PANTHER" id="PTHR12526:SF510">
    <property type="entry name" value="D-INOSITOL 3-PHOSPHATE GLYCOSYLTRANSFERASE"/>
    <property type="match status" value="1"/>
</dbReference>
<dbReference type="Proteomes" id="UP000057737">
    <property type="component" value="Unassembled WGS sequence"/>
</dbReference>